<organism evidence="2">
    <name type="scientific">Raphanus sativus</name>
    <name type="common">Radish</name>
    <name type="synonym">Raphanus raphanistrum var. sativus</name>
    <dbReference type="NCBI Taxonomy" id="3726"/>
    <lineage>
        <taxon>Eukaryota</taxon>
        <taxon>Viridiplantae</taxon>
        <taxon>Streptophyta</taxon>
        <taxon>Embryophyta</taxon>
        <taxon>Tracheophyta</taxon>
        <taxon>Spermatophyta</taxon>
        <taxon>Magnoliopsida</taxon>
        <taxon>eudicotyledons</taxon>
        <taxon>Gunneridae</taxon>
        <taxon>Pentapetalae</taxon>
        <taxon>rosids</taxon>
        <taxon>malvids</taxon>
        <taxon>Brassicales</taxon>
        <taxon>Brassicaceae</taxon>
        <taxon>Brassiceae</taxon>
        <taxon>Raphanus</taxon>
    </lineage>
</organism>
<feature type="region of interest" description="Disordered" evidence="1">
    <location>
        <begin position="1"/>
        <end position="20"/>
    </location>
</feature>
<accession>A0A650GBL9</accession>
<geneLocation type="mitochondrion" evidence="2"/>
<dbReference type="AlphaFoldDB" id="A0A650GBL9"/>
<protein>
    <submittedName>
        <fullName evidence="2">Uncharacterized protein</fullName>
    </submittedName>
</protein>
<name>A0A650GBL9_RAPSA</name>
<evidence type="ECO:0000256" key="1">
    <source>
        <dbReference type="SAM" id="MobiDB-lite"/>
    </source>
</evidence>
<keyword evidence="2" id="KW-0496">Mitochondrion</keyword>
<sequence length="85" mass="9583">MMSGSTMSPGKLTVPEQYKGSDITSNSDLFGNISRSGTPVRMSFSAAEFVELEKRRFRFLRIRYCPSLSANSPVSIFPFRVYHLP</sequence>
<evidence type="ECO:0000313" key="2">
    <source>
        <dbReference type="EMBL" id="QGW48327.1"/>
    </source>
</evidence>
<proteinExistence type="predicted"/>
<dbReference type="EMBL" id="MN056360">
    <property type="protein sequence ID" value="QGW48327.1"/>
    <property type="molecule type" value="Genomic_DNA"/>
</dbReference>
<reference evidence="2" key="1">
    <citation type="submission" date="2019-06" db="EMBL/GenBank/DDBJ databases">
        <title>Complete mitochondrial genome sequencing of NWB CMS and Normal type.</title>
        <authorList>
            <person name="Zhang L."/>
            <person name="Wang Q."/>
            <person name="Wang Y."/>
        </authorList>
    </citation>
    <scope>NUCLEOTIDE SEQUENCE</scope>
    <source>
        <strain evidence="2">YB-A</strain>
    </source>
</reference>
<gene>
    <name evidence="2" type="primary">orf85e</name>
</gene>